<organism evidence="2 3">
    <name type="scientific">Liparis tanakae</name>
    <name type="common">Tanaka's snailfish</name>
    <dbReference type="NCBI Taxonomy" id="230148"/>
    <lineage>
        <taxon>Eukaryota</taxon>
        <taxon>Metazoa</taxon>
        <taxon>Chordata</taxon>
        <taxon>Craniata</taxon>
        <taxon>Vertebrata</taxon>
        <taxon>Euteleostomi</taxon>
        <taxon>Actinopterygii</taxon>
        <taxon>Neopterygii</taxon>
        <taxon>Teleostei</taxon>
        <taxon>Neoteleostei</taxon>
        <taxon>Acanthomorphata</taxon>
        <taxon>Eupercaria</taxon>
        <taxon>Perciformes</taxon>
        <taxon>Cottioidei</taxon>
        <taxon>Cottales</taxon>
        <taxon>Liparidae</taxon>
        <taxon>Liparis</taxon>
    </lineage>
</organism>
<gene>
    <name evidence="2" type="ORF">EYF80_057438</name>
</gene>
<evidence type="ECO:0000313" key="3">
    <source>
        <dbReference type="Proteomes" id="UP000314294"/>
    </source>
</evidence>
<feature type="compositionally biased region" description="Basic and acidic residues" evidence="1">
    <location>
        <begin position="129"/>
        <end position="159"/>
    </location>
</feature>
<evidence type="ECO:0000313" key="2">
    <source>
        <dbReference type="EMBL" id="TNN32402.1"/>
    </source>
</evidence>
<feature type="region of interest" description="Disordered" evidence="1">
    <location>
        <begin position="110"/>
        <end position="174"/>
    </location>
</feature>
<protein>
    <submittedName>
        <fullName evidence="2">Uncharacterized protein</fullName>
    </submittedName>
</protein>
<keyword evidence="3" id="KW-1185">Reference proteome</keyword>
<dbReference type="Proteomes" id="UP000314294">
    <property type="component" value="Unassembled WGS sequence"/>
</dbReference>
<sequence length="304" mass="34166">MEMVWKRDLMRIEGPPPLALLAVGVLTGYHFSTNWRPVTPATGMLTRPTCTVRLLVAGRPPKSKCSPQNSPSCRALLPVRAYSTSSRHSSQKYFLLGGRSLASMIHRRSRVRHLKGEEEEEESTCPLTEEERRRGGKKNKNEEETKKTRKENKKEKKEEQEEEEQEQKEELLTSKQKSCPRMLLCSGLISTSSSRLRSRASSALPGLSRDSWEEASFSWGRPRDLGGGGGAREEVKENTRDAAPPRGALRFCGERRSARWHAFKIKAHATTERTDECTCSDITSTNRNTAPVVTSHPPIGTQHL</sequence>
<name>A0A4Z2EVZ1_9TELE</name>
<feature type="region of interest" description="Disordered" evidence="1">
    <location>
        <begin position="220"/>
        <end position="247"/>
    </location>
</feature>
<dbReference type="AlphaFoldDB" id="A0A4Z2EVZ1"/>
<evidence type="ECO:0000256" key="1">
    <source>
        <dbReference type="SAM" id="MobiDB-lite"/>
    </source>
</evidence>
<proteinExistence type="predicted"/>
<dbReference type="EMBL" id="SRLO01002715">
    <property type="protein sequence ID" value="TNN32402.1"/>
    <property type="molecule type" value="Genomic_DNA"/>
</dbReference>
<feature type="compositionally biased region" description="Basic and acidic residues" evidence="1">
    <location>
        <begin position="231"/>
        <end position="240"/>
    </location>
</feature>
<comment type="caution">
    <text evidence="2">The sequence shown here is derived from an EMBL/GenBank/DDBJ whole genome shotgun (WGS) entry which is preliminary data.</text>
</comment>
<accession>A0A4Z2EVZ1</accession>
<reference evidence="2 3" key="1">
    <citation type="submission" date="2019-03" db="EMBL/GenBank/DDBJ databases">
        <title>First draft genome of Liparis tanakae, snailfish: a comprehensive survey of snailfish specific genes.</title>
        <authorList>
            <person name="Kim W."/>
            <person name="Song I."/>
            <person name="Jeong J.-H."/>
            <person name="Kim D."/>
            <person name="Kim S."/>
            <person name="Ryu S."/>
            <person name="Song J.Y."/>
            <person name="Lee S.K."/>
        </authorList>
    </citation>
    <scope>NUCLEOTIDE SEQUENCE [LARGE SCALE GENOMIC DNA]</scope>
    <source>
        <tissue evidence="2">Muscle</tissue>
    </source>
</reference>